<dbReference type="AlphaFoldDB" id="A0AAV7JW20"/>
<dbReference type="GO" id="GO:0003690">
    <property type="term" value="F:double-stranded DNA binding"/>
    <property type="evidence" value="ECO:0007669"/>
    <property type="project" value="TreeGrafter"/>
</dbReference>
<proteinExistence type="predicted"/>
<dbReference type="GO" id="GO:0000729">
    <property type="term" value="P:DNA double-strand break processing"/>
    <property type="evidence" value="ECO:0007669"/>
    <property type="project" value="TreeGrafter"/>
</dbReference>
<dbReference type="EMBL" id="JAKMXF010000295">
    <property type="protein sequence ID" value="KAI6653032.1"/>
    <property type="molecule type" value="Genomic_DNA"/>
</dbReference>
<dbReference type="GO" id="GO:0031297">
    <property type="term" value="P:replication fork processing"/>
    <property type="evidence" value="ECO:0007669"/>
    <property type="project" value="TreeGrafter"/>
</dbReference>
<evidence type="ECO:0000313" key="2">
    <source>
        <dbReference type="EMBL" id="KAI6653032.1"/>
    </source>
</evidence>
<dbReference type="InterPro" id="IPR041426">
    <property type="entry name" value="Mos1_HTH"/>
</dbReference>
<dbReference type="GO" id="GO:0035861">
    <property type="term" value="C:site of double-strand break"/>
    <property type="evidence" value="ECO:0007669"/>
    <property type="project" value="TreeGrafter"/>
</dbReference>
<evidence type="ECO:0000259" key="1">
    <source>
        <dbReference type="Pfam" id="PF17906"/>
    </source>
</evidence>
<dbReference type="GO" id="GO:0003697">
    <property type="term" value="F:single-stranded DNA binding"/>
    <property type="evidence" value="ECO:0007669"/>
    <property type="project" value="TreeGrafter"/>
</dbReference>
<dbReference type="Pfam" id="PF17906">
    <property type="entry name" value="HTH_48"/>
    <property type="match status" value="1"/>
</dbReference>
<dbReference type="Gene3D" id="3.30.420.10">
    <property type="entry name" value="Ribonuclease H-like superfamily/Ribonuclease H"/>
    <property type="match status" value="1"/>
</dbReference>
<dbReference type="Gene3D" id="1.10.10.1450">
    <property type="match status" value="1"/>
</dbReference>
<dbReference type="InterPro" id="IPR052709">
    <property type="entry name" value="Transposase-MT_Hybrid"/>
</dbReference>
<dbReference type="GO" id="GO:0044774">
    <property type="term" value="P:mitotic DNA integrity checkpoint signaling"/>
    <property type="evidence" value="ECO:0007669"/>
    <property type="project" value="TreeGrafter"/>
</dbReference>
<evidence type="ECO:0000313" key="3">
    <source>
        <dbReference type="Proteomes" id="UP001165289"/>
    </source>
</evidence>
<feature type="domain" description="Mos1 transposase HTH" evidence="1">
    <location>
        <begin position="1"/>
        <end position="41"/>
    </location>
</feature>
<dbReference type="GO" id="GO:0005634">
    <property type="term" value="C:nucleus"/>
    <property type="evidence" value="ECO:0007669"/>
    <property type="project" value="TreeGrafter"/>
</dbReference>
<organism evidence="2 3">
    <name type="scientific">Oopsacas minuta</name>
    <dbReference type="NCBI Taxonomy" id="111878"/>
    <lineage>
        <taxon>Eukaryota</taxon>
        <taxon>Metazoa</taxon>
        <taxon>Porifera</taxon>
        <taxon>Hexactinellida</taxon>
        <taxon>Hexasterophora</taxon>
        <taxon>Lyssacinosida</taxon>
        <taxon>Leucopsacidae</taxon>
        <taxon>Oopsacas</taxon>
    </lineage>
</organism>
<accession>A0AAV7JW20</accession>
<reference evidence="2 3" key="1">
    <citation type="journal article" date="2023" name="BMC Biol.">
        <title>The compact genome of the sponge Oopsacas minuta (Hexactinellida) is lacking key metazoan core genes.</title>
        <authorList>
            <person name="Santini S."/>
            <person name="Schenkelaars Q."/>
            <person name="Jourda C."/>
            <person name="Duchesne M."/>
            <person name="Belahbib H."/>
            <person name="Rocher C."/>
            <person name="Selva M."/>
            <person name="Riesgo A."/>
            <person name="Vervoort M."/>
            <person name="Leys S.P."/>
            <person name="Kodjabachian L."/>
            <person name="Le Bivic A."/>
            <person name="Borchiellini C."/>
            <person name="Claverie J.M."/>
            <person name="Renard E."/>
        </authorList>
    </citation>
    <scope>NUCLEOTIDE SEQUENCE [LARGE SCALE GENOMIC DNA]</scope>
    <source>
        <strain evidence="2">SPO-2</strain>
    </source>
</reference>
<dbReference type="GO" id="GO:0042800">
    <property type="term" value="F:histone H3K4 methyltransferase activity"/>
    <property type="evidence" value="ECO:0007669"/>
    <property type="project" value="TreeGrafter"/>
</dbReference>
<dbReference type="GO" id="GO:0000014">
    <property type="term" value="F:single-stranded DNA endodeoxyribonuclease activity"/>
    <property type="evidence" value="ECO:0007669"/>
    <property type="project" value="TreeGrafter"/>
</dbReference>
<dbReference type="InterPro" id="IPR036397">
    <property type="entry name" value="RNaseH_sf"/>
</dbReference>
<dbReference type="GO" id="GO:0000793">
    <property type="term" value="C:condensed chromosome"/>
    <property type="evidence" value="ECO:0007669"/>
    <property type="project" value="TreeGrafter"/>
</dbReference>
<name>A0AAV7JW20_9METZ</name>
<comment type="caution">
    <text evidence="2">The sequence shown here is derived from an EMBL/GenBank/DDBJ whole genome shotgun (WGS) entry which is preliminary data.</text>
</comment>
<protein>
    <submittedName>
        <fullName evidence="2">Transposase</fullName>
    </submittedName>
</protein>
<keyword evidence="3" id="KW-1185">Reference proteome</keyword>
<dbReference type="GO" id="GO:0006303">
    <property type="term" value="P:double-strand break repair via nonhomologous end joining"/>
    <property type="evidence" value="ECO:0007669"/>
    <property type="project" value="TreeGrafter"/>
</dbReference>
<dbReference type="GO" id="GO:0046975">
    <property type="term" value="F:histone H3K36 methyltransferase activity"/>
    <property type="evidence" value="ECO:0007669"/>
    <property type="project" value="TreeGrafter"/>
</dbReference>
<dbReference type="GO" id="GO:0044547">
    <property type="term" value="F:DNA topoisomerase binding"/>
    <property type="evidence" value="ECO:0007669"/>
    <property type="project" value="TreeGrafter"/>
</dbReference>
<gene>
    <name evidence="2" type="ORF">LOD99_3868</name>
</gene>
<dbReference type="Proteomes" id="UP001165289">
    <property type="component" value="Unassembled WGS sequence"/>
</dbReference>
<dbReference type="PANTHER" id="PTHR46060">
    <property type="entry name" value="MARINER MOS1 TRANSPOSASE-LIKE PROTEIN"/>
    <property type="match status" value="1"/>
</dbReference>
<sequence length="231" mass="27108">MFYNYKRGISAIECIIEIFSVFGEQSLTKTNIYKWYNRFRLGYMCLDDDDIRTGRPITATTDENITKVEELVREDRQITIRQLIHDASVSSGTIETILHQHLGLRRVCSKLVPHLLTLEQKNRQIQFCRSMLLKYSKAYSRRHSEVITGDETWVYFYDMQTKQQSSKSIFEDEVPDTIPKRFMVVGKRMFAIFFTTRGLLEFVMLPAKHTVTAAWYTECCLPKVFQAVETL</sequence>
<dbReference type="GO" id="GO:0015074">
    <property type="term" value="P:DNA integration"/>
    <property type="evidence" value="ECO:0007669"/>
    <property type="project" value="TreeGrafter"/>
</dbReference>
<dbReference type="PANTHER" id="PTHR46060:SF2">
    <property type="entry name" value="HISTONE-LYSINE N-METHYLTRANSFERASE SETMAR"/>
    <property type="match status" value="1"/>
</dbReference>